<dbReference type="Proteomes" id="UP000244913">
    <property type="component" value="Unassembled WGS sequence"/>
</dbReference>
<dbReference type="InterPro" id="IPR011660">
    <property type="entry name" value="VapB-like"/>
</dbReference>
<comment type="caution">
    <text evidence="1">The sequence shown here is derived from an EMBL/GenBank/DDBJ whole genome shotgun (WGS) entry which is preliminary data.</text>
</comment>
<reference evidence="1 2" key="1">
    <citation type="submission" date="2018-04" db="EMBL/GenBank/DDBJ databases">
        <title>The genome sequence of Caulobacter sp. 736.</title>
        <authorList>
            <person name="Gao J."/>
            <person name="Sun J."/>
        </authorList>
    </citation>
    <scope>NUCLEOTIDE SEQUENCE [LARGE SCALE GENOMIC DNA]</scope>
    <source>
        <strain evidence="1 2">736</strain>
    </source>
</reference>
<protein>
    <submittedName>
        <fullName evidence="1">Antitoxin</fullName>
    </submittedName>
</protein>
<gene>
    <name evidence="1" type="ORF">DDF65_03570</name>
</gene>
<proteinExistence type="predicted"/>
<sequence>MSLYIRNAEADRLARQLTERTGETLTEAVVVALRERLERTPEKVDDLEARLARIRAIQDRVAAARVLREGSDEELLYDADGLPK</sequence>
<keyword evidence="2" id="KW-1185">Reference proteome</keyword>
<dbReference type="AlphaFoldDB" id="A0A2T9JWU2"/>
<dbReference type="EMBL" id="QDKP01000011">
    <property type="protein sequence ID" value="PVM88011.1"/>
    <property type="molecule type" value="Genomic_DNA"/>
</dbReference>
<accession>A0A2T9JWU2</accession>
<name>A0A2T9JWU2_9CAUL</name>
<dbReference type="Pfam" id="PF07704">
    <property type="entry name" value="PSK_trans_fac"/>
    <property type="match status" value="1"/>
</dbReference>
<evidence type="ECO:0000313" key="2">
    <source>
        <dbReference type="Proteomes" id="UP000244913"/>
    </source>
</evidence>
<evidence type="ECO:0000313" key="1">
    <source>
        <dbReference type="EMBL" id="PVM88011.1"/>
    </source>
</evidence>
<dbReference type="RefSeq" id="WP_116564690.1">
    <property type="nucleotide sequence ID" value="NZ_QDKP01000011.1"/>
</dbReference>
<organism evidence="1 2">
    <name type="scientific">Caulobacter radicis</name>
    <dbReference type="NCBI Taxonomy" id="2172650"/>
    <lineage>
        <taxon>Bacteria</taxon>
        <taxon>Pseudomonadati</taxon>
        <taxon>Pseudomonadota</taxon>
        <taxon>Alphaproteobacteria</taxon>
        <taxon>Caulobacterales</taxon>
        <taxon>Caulobacteraceae</taxon>
        <taxon>Caulobacter</taxon>
    </lineage>
</organism>